<dbReference type="AlphaFoldDB" id="A0A844FK01"/>
<sequence length="353" mass="42685">MAFYNEKVSIARDKSNNIYILYWEEGKIIYNYFNNMNGEIIENKIITDALEEYDIAIGMDGKIYIVYQNNYNHLFLATIFGEKIDSICLTVKPIPNVYNLTIALDEGEIHILYNILLEEKEYRLYHHHYDKYDWYTNIIDEIKISEVLNFFNIEYYQDGIILIYYDSSQVENIYMKKYNKKDKKWLDKLQITKNLEDKLYIDTLLYDDILHLTYSQYIEKNLAIKYERFKILEDRIVMEKEKIMSNTENCSYPTFTYFEDKLWLSWIEYDNVLSRYSEYEGESWSSIYLWNISKRSDIVRYKYCEYPFKGTKKNFNYYFGKIYPEISFIGFGPLVDVVEIPLKKKGLSMISQF</sequence>
<dbReference type="Proteomes" id="UP000462760">
    <property type="component" value="Unassembled WGS sequence"/>
</dbReference>
<comment type="caution">
    <text evidence="1">The sequence shown here is derived from an EMBL/GenBank/DDBJ whole genome shotgun (WGS) entry which is preliminary data.</text>
</comment>
<dbReference type="OrthoDB" id="1706352at2"/>
<dbReference type="RefSeq" id="WP_154485082.1">
    <property type="nucleotide sequence ID" value="NZ_VULR01000026.1"/>
</dbReference>
<reference evidence="1 2" key="1">
    <citation type="submission" date="2019-08" db="EMBL/GenBank/DDBJ databases">
        <title>In-depth cultivation of the pig gut microbiome towards novel bacterial diversity and tailored functional studies.</title>
        <authorList>
            <person name="Wylensek D."/>
            <person name="Hitch T.C.A."/>
            <person name="Clavel T."/>
        </authorList>
    </citation>
    <scope>NUCLEOTIDE SEQUENCE [LARGE SCALE GENOMIC DNA]</scope>
    <source>
        <strain evidence="1 2">Med78-601-WT-4W-RMD-3</strain>
    </source>
</reference>
<accession>A0A844FK01</accession>
<organism evidence="1 2">
    <name type="scientific">Anaerosalibacter bizertensis</name>
    <dbReference type="NCBI Taxonomy" id="932217"/>
    <lineage>
        <taxon>Bacteria</taxon>
        <taxon>Bacillati</taxon>
        <taxon>Bacillota</taxon>
        <taxon>Tissierellia</taxon>
        <taxon>Tissierellales</taxon>
        <taxon>Sporanaerobacteraceae</taxon>
        <taxon>Anaerosalibacter</taxon>
    </lineage>
</organism>
<evidence type="ECO:0000313" key="1">
    <source>
        <dbReference type="EMBL" id="MSS44414.1"/>
    </source>
</evidence>
<evidence type="ECO:0000313" key="2">
    <source>
        <dbReference type="Proteomes" id="UP000462760"/>
    </source>
</evidence>
<gene>
    <name evidence="1" type="ORF">FYJ27_12090</name>
</gene>
<dbReference type="EMBL" id="VULR01000026">
    <property type="protein sequence ID" value="MSS44414.1"/>
    <property type="molecule type" value="Genomic_DNA"/>
</dbReference>
<protein>
    <submittedName>
        <fullName evidence="1">Uncharacterized protein</fullName>
    </submittedName>
</protein>
<proteinExistence type="predicted"/>
<name>A0A844FK01_9FIRM</name>